<evidence type="ECO:0000256" key="5">
    <source>
        <dbReference type="ARBA" id="ARBA00023136"/>
    </source>
</evidence>
<feature type="transmembrane region" description="Helical" evidence="6">
    <location>
        <begin position="222"/>
        <end position="245"/>
    </location>
</feature>
<name>A0A071MA54_9BURK</name>
<reference evidence="7" key="1">
    <citation type="submission" date="2014-04" db="EMBL/GenBank/DDBJ databases">
        <title>In planta biocontrol of soil-borne Fusarium wilt of banana through a plant endophytic bacterium, Burkholderia cenocepacia 869T2.</title>
        <authorList>
            <person name="Ho Y.-N."/>
            <person name="Chiang H.-M."/>
            <person name="Chao C.-P."/>
            <person name="Su C.-C."/>
            <person name="Hsu H.-F."/>
            <person name="Guo C.-T."/>
            <person name="Hsieh J.-L."/>
            <person name="Huang C.-C."/>
        </authorList>
    </citation>
    <scope>NUCLEOTIDE SEQUENCE [LARGE SCALE GENOMIC DNA]</scope>
    <source>
        <strain evidence="7">869T2</strain>
    </source>
</reference>
<feature type="transmembrane region" description="Helical" evidence="6">
    <location>
        <begin position="59"/>
        <end position="77"/>
    </location>
</feature>
<evidence type="ECO:0000313" key="7">
    <source>
        <dbReference type="EMBL" id="KEA57628.1"/>
    </source>
</evidence>
<dbReference type="GO" id="GO:0005886">
    <property type="term" value="C:plasma membrane"/>
    <property type="evidence" value="ECO:0007669"/>
    <property type="project" value="UniProtKB-SubCell"/>
</dbReference>
<dbReference type="EMBL" id="JJOA01000017">
    <property type="protein sequence ID" value="KEA57628.1"/>
    <property type="molecule type" value="Genomic_DNA"/>
</dbReference>
<gene>
    <name evidence="7" type="ORF">DT99_21805</name>
</gene>
<dbReference type="InterPro" id="IPR002293">
    <property type="entry name" value="AA/rel_permease1"/>
</dbReference>
<dbReference type="Pfam" id="PF13520">
    <property type="entry name" value="AA_permease_2"/>
    <property type="match status" value="1"/>
</dbReference>
<keyword evidence="3 6" id="KW-0812">Transmembrane</keyword>
<evidence type="ECO:0000256" key="1">
    <source>
        <dbReference type="ARBA" id="ARBA00004651"/>
    </source>
</evidence>
<comment type="subcellular location">
    <subcellularLocation>
        <location evidence="1">Cell membrane</location>
        <topology evidence="1">Multi-pass membrane protein</topology>
    </subcellularLocation>
</comment>
<dbReference type="PANTHER" id="PTHR42770">
    <property type="entry name" value="AMINO ACID TRANSPORTER-RELATED"/>
    <property type="match status" value="1"/>
</dbReference>
<dbReference type="AlphaFoldDB" id="A0A071MA54"/>
<dbReference type="InterPro" id="IPR050367">
    <property type="entry name" value="APC_superfamily"/>
</dbReference>
<keyword evidence="4 6" id="KW-1133">Transmembrane helix</keyword>
<dbReference type="Gene3D" id="1.20.1740.10">
    <property type="entry name" value="Amino acid/polyamine transporter I"/>
    <property type="match status" value="1"/>
</dbReference>
<feature type="transmembrane region" description="Helical" evidence="6">
    <location>
        <begin position="361"/>
        <end position="380"/>
    </location>
</feature>
<dbReference type="PANTHER" id="PTHR42770:SF12">
    <property type="entry name" value="AMINO ACID TRANSPORTER"/>
    <property type="match status" value="1"/>
</dbReference>
<keyword evidence="2" id="KW-1003">Cell membrane</keyword>
<organism evidence="7">
    <name type="scientific">Burkholderia cenocepacia</name>
    <dbReference type="NCBI Taxonomy" id="95486"/>
    <lineage>
        <taxon>Bacteria</taxon>
        <taxon>Pseudomonadati</taxon>
        <taxon>Pseudomonadota</taxon>
        <taxon>Betaproteobacteria</taxon>
        <taxon>Burkholderiales</taxon>
        <taxon>Burkholderiaceae</taxon>
        <taxon>Burkholderia</taxon>
        <taxon>Burkholderia cepacia complex</taxon>
    </lineage>
</organism>
<evidence type="ECO:0000256" key="4">
    <source>
        <dbReference type="ARBA" id="ARBA00022989"/>
    </source>
</evidence>
<feature type="transmembrane region" description="Helical" evidence="6">
    <location>
        <begin position="458"/>
        <end position="478"/>
    </location>
</feature>
<dbReference type="GO" id="GO:0022857">
    <property type="term" value="F:transmembrane transporter activity"/>
    <property type="evidence" value="ECO:0007669"/>
    <property type="project" value="InterPro"/>
</dbReference>
<keyword evidence="5 6" id="KW-0472">Membrane</keyword>
<comment type="caution">
    <text evidence="7">The sequence shown here is derived from an EMBL/GenBank/DDBJ whole genome shotgun (WGS) entry which is preliminary data.</text>
</comment>
<accession>A0A071MA54</accession>
<feature type="transmembrane region" description="Helical" evidence="6">
    <location>
        <begin position="117"/>
        <end position="141"/>
    </location>
</feature>
<proteinExistence type="predicted"/>
<feature type="transmembrane region" description="Helical" evidence="6">
    <location>
        <begin position="153"/>
        <end position="172"/>
    </location>
</feature>
<dbReference type="OrthoDB" id="9804700at2"/>
<evidence type="ECO:0000256" key="3">
    <source>
        <dbReference type="ARBA" id="ARBA00022692"/>
    </source>
</evidence>
<protein>
    <submittedName>
        <fullName evidence="7">APC family amino acid permease</fullName>
    </submittedName>
</protein>
<evidence type="ECO:0000256" key="2">
    <source>
        <dbReference type="ARBA" id="ARBA00022475"/>
    </source>
</evidence>
<dbReference type="PIRSF" id="PIRSF006060">
    <property type="entry name" value="AA_transporter"/>
    <property type="match status" value="1"/>
</dbReference>
<feature type="transmembrane region" description="Helical" evidence="6">
    <location>
        <begin position="386"/>
        <end position="414"/>
    </location>
</feature>
<feature type="transmembrane region" description="Helical" evidence="6">
    <location>
        <begin position="426"/>
        <end position="446"/>
    </location>
</feature>
<evidence type="ECO:0000256" key="6">
    <source>
        <dbReference type="SAM" id="Phobius"/>
    </source>
</evidence>
<feature type="transmembrane region" description="Helical" evidence="6">
    <location>
        <begin position="33"/>
        <end position="53"/>
    </location>
</feature>
<sequence>MSGWSGVSGAAGDTSAGSPAQAGGGTALKAGAVGFPTALASAVGLIMASPVILTATSGFGMGGWAFAVAMIIAFVMMQAQATTFSEAAAMLPTAGSVYDYLSCGLGRFWAITGTISAYFLVHVFAGTAETILSGIMALVNFESLNAAFEKHNSSWLVGVGLVVTFAVTNIVGIKVFSKLEIVLTAGMWLSLMIFGILGLAAAPAVHLDGWFGGSEVGTSVPAVLSLVGMAMFMFVGCEFVTPLAPEMKAPGRTIPRAMALGLVGVAICMFLYGAAIRRQVANVPVSPDGLTHLLDTPGAIPAFALQVLGPFGRVWFGIAFLCAGAATINTLMAGLPRILYGMAIDGALPRCFAYLHPRFKTPVVGIVAAAIVPIFHAWLINGNLDSILHLVLAATCAWGTAYLLVTASVVMLRIRRPDLPRPYRSPLFPLPQIVSSVGIVLAIWYITPPGMNARDIYVPFGAMLGLTALYALFWTLVVQRRHPFRPVPVEEVLRNEHVAS</sequence>
<feature type="transmembrane region" description="Helical" evidence="6">
    <location>
        <begin position="179"/>
        <end position="202"/>
    </location>
</feature>
<feature type="transmembrane region" description="Helical" evidence="6">
    <location>
        <begin position="314"/>
        <end position="340"/>
    </location>
</feature>
<feature type="transmembrane region" description="Helical" evidence="6">
    <location>
        <begin position="257"/>
        <end position="276"/>
    </location>
</feature>